<dbReference type="InterPro" id="IPR025711">
    <property type="entry name" value="PepSY"/>
</dbReference>
<dbReference type="GO" id="GO:0009847">
    <property type="term" value="P:spore germination"/>
    <property type="evidence" value="ECO:0007669"/>
    <property type="project" value="InterPro"/>
</dbReference>
<dbReference type="AlphaFoldDB" id="A0A917PNJ6"/>
<reference evidence="4" key="1">
    <citation type="journal article" date="2014" name="Int. J. Syst. Evol. Microbiol.">
        <title>Complete genome sequence of Corynebacterium casei LMG S-19264T (=DSM 44701T), isolated from a smear-ripened cheese.</title>
        <authorList>
            <consortium name="US DOE Joint Genome Institute (JGI-PGF)"/>
            <person name="Walter F."/>
            <person name="Albersmeier A."/>
            <person name="Kalinowski J."/>
            <person name="Ruckert C."/>
        </authorList>
    </citation>
    <scope>NUCLEOTIDE SEQUENCE</scope>
    <source>
        <strain evidence="4">JCM 12580</strain>
    </source>
</reference>
<accession>A0A917PNJ6</accession>
<evidence type="ECO:0000259" key="1">
    <source>
        <dbReference type="Pfam" id="PF03413"/>
    </source>
</evidence>
<dbReference type="Proteomes" id="UP000658382">
    <property type="component" value="Unassembled WGS sequence"/>
</dbReference>
<feature type="domain" description="Sporulation protein YpeB N-terminal" evidence="3">
    <location>
        <begin position="16"/>
        <end position="151"/>
    </location>
</feature>
<evidence type="ECO:0000259" key="2">
    <source>
        <dbReference type="Pfam" id="PF14620"/>
    </source>
</evidence>
<evidence type="ECO:0000313" key="5">
    <source>
        <dbReference type="Proteomes" id="UP000658382"/>
    </source>
</evidence>
<sequence>MGIAGVSFWGYQEHQEKNAVLIQAENNYQRAFHELSYHMDVLHDKIGTALAMNSREQLSPQMVEIWRLTSQASSNVGQLPLTLMPFNKTEEFLANIGDFTYRTAVRDLQKKPLKDKEVKTLQNLYEQSGELKDELRNVQHTVLDENLRWMDVQLALATQDEQSDNTIVDGFQTVEKKVEGFAESNVDSALTGTSAEEHKYQNLTGEKINKAQASKRGQELLNVKNKDKLTVTESGKGADLPIYSVSYKNGNKNGYLDITKQGGHPLTLLVNRQVQEQKISLNQGLEKAKEYVDQYNFDDMEVFTSNQYDNIGVYSFLYNQEGVRIYSDAIELKVALDNGDLLGLTARNYFMNHKERDIPEPKLSKDEAKEKVNPDVQINEEHMAIIDNDIGEEVLVYEFLGVLGNETYRIFINAKDGTEEKVEKLDGTEINYAFASQGRA</sequence>
<reference evidence="4" key="2">
    <citation type="submission" date="2020-09" db="EMBL/GenBank/DDBJ databases">
        <authorList>
            <person name="Sun Q."/>
            <person name="Ohkuma M."/>
        </authorList>
    </citation>
    <scope>NUCLEOTIDE SEQUENCE</scope>
    <source>
        <strain evidence="4">JCM 12580</strain>
    </source>
</reference>
<evidence type="ECO:0000313" key="4">
    <source>
        <dbReference type="EMBL" id="GGJ85795.1"/>
    </source>
</evidence>
<name>A0A917PNJ6_9BACI</name>
<protein>
    <submittedName>
        <fullName evidence="4">Germination protein YpeB</fullName>
    </submittedName>
</protein>
<proteinExistence type="predicted"/>
<keyword evidence="5" id="KW-1185">Reference proteome</keyword>
<gene>
    <name evidence="4" type="ORF">GCM10007063_05330</name>
</gene>
<feature type="domain" description="PepSY" evidence="1">
    <location>
        <begin position="362"/>
        <end position="423"/>
    </location>
</feature>
<dbReference type="Pfam" id="PF14620">
    <property type="entry name" value="YPEB_PepSY1-2"/>
    <property type="match status" value="1"/>
</dbReference>
<dbReference type="InterPro" id="IPR048402">
    <property type="entry name" value="YpeB_N"/>
</dbReference>
<dbReference type="InterPro" id="IPR014239">
    <property type="entry name" value="YpeB_PepSY1-2"/>
</dbReference>
<comment type="caution">
    <text evidence="4">The sequence shown here is derived from an EMBL/GenBank/DDBJ whole genome shotgun (WGS) entry which is preliminary data.</text>
</comment>
<organism evidence="4 5">
    <name type="scientific">Lentibacillus kapialis</name>
    <dbReference type="NCBI Taxonomy" id="340214"/>
    <lineage>
        <taxon>Bacteria</taxon>
        <taxon>Bacillati</taxon>
        <taxon>Bacillota</taxon>
        <taxon>Bacilli</taxon>
        <taxon>Bacillales</taxon>
        <taxon>Bacillaceae</taxon>
        <taxon>Lentibacillus</taxon>
    </lineage>
</organism>
<evidence type="ECO:0000259" key="3">
    <source>
        <dbReference type="Pfam" id="PF20769"/>
    </source>
</evidence>
<feature type="domain" description="Sporulation protein YpeB PepSY1 and PepSY2" evidence="2">
    <location>
        <begin position="169"/>
        <end position="359"/>
    </location>
</feature>
<dbReference type="EMBL" id="BMNQ01000003">
    <property type="protein sequence ID" value="GGJ85795.1"/>
    <property type="molecule type" value="Genomic_DNA"/>
</dbReference>
<dbReference type="Pfam" id="PF20769">
    <property type="entry name" value="YPEB_N"/>
    <property type="match status" value="1"/>
</dbReference>
<dbReference type="Pfam" id="PF03413">
    <property type="entry name" value="PepSY"/>
    <property type="match status" value="1"/>
</dbReference>
<dbReference type="NCBIfam" id="TIGR02889">
    <property type="entry name" value="spore_YpeB"/>
    <property type="match status" value="1"/>
</dbReference>